<protein>
    <submittedName>
        <fullName evidence="1">Uncharacterized protein</fullName>
    </submittedName>
</protein>
<accession>A0A8F2VVI7</accession>
<name>A0A8F2VVI7_ORYSI</name>
<proteinExistence type="predicted"/>
<dbReference type="EMBL" id="MW427595">
    <property type="protein sequence ID" value="QWW20794.1"/>
    <property type="molecule type" value="Genomic_DNA"/>
</dbReference>
<evidence type="ECO:0000313" key="1">
    <source>
        <dbReference type="EMBL" id="QWW20794.1"/>
    </source>
</evidence>
<reference evidence="1" key="1">
    <citation type="journal article" date="2021" name="Rice">
        <title>Xa7, a Small Orphan Gene Harboring Promoter Trap for AvrXa7, Leads to the Durable Resistance to Xanthomonas oryzae Pv. oryzae.</title>
        <authorList>
            <person name="Wang C."/>
            <person name="Chen S."/>
            <person name="Feng A."/>
            <person name="Su J."/>
            <person name="Wang W."/>
            <person name="Feng J."/>
            <person name="Chen B."/>
            <person name="Zhang M."/>
            <person name="Yang J."/>
            <person name="Zeng L."/>
            <person name="Zhu X."/>
        </authorList>
    </citation>
    <scope>NUCLEOTIDE SEQUENCE</scope>
</reference>
<organism evidence="1">
    <name type="scientific">Oryza sativa subsp. indica</name>
    <name type="common">Rice</name>
    <dbReference type="NCBI Taxonomy" id="39946"/>
    <lineage>
        <taxon>Eukaryota</taxon>
        <taxon>Viridiplantae</taxon>
        <taxon>Streptophyta</taxon>
        <taxon>Embryophyta</taxon>
        <taxon>Tracheophyta</taxon>
        <taxon>Spermatophyta</taxon>
        <taxon>Magnoliopsida</taxon>
        <taxon>Liliopsida</taxon>
        <taxon>Poales</taxon>
        <taxon>Poaceae</taxon>
        <taxon>BOP clade</taxon>
        <taxon>Oryzoideae</taxon>
        <taxon>Oryzeae</taxon>
        <taxon>Oryzinae</taxon>
        <taxon>Oryza</taxon>
        <taxon>Oryza sativa</taxon>
    </lineage>
</organism>
<gene>
    <name evidence="1" type="ORF">Xa7_IRBB7.1</name>
</gene>
<sequence>MDGEYGDTVHATDARLPYAAALLWLINCYCTCYEATPTNAKLRISSSRAARWHSRSTKRAMTPACHDRWDCDGTWHVATYYLKMDLGSRVALLGVARETTTRPSPLSHLPSSTSPLSERPSVKPCGCKDGGGASCFQTSGGEGTCLGGGDEDCQICATWPDLAGRRWRLATSVGLTTTMVGTSGARRGCGRWWRGWRQQQGSGNGVHGSGSGNGRCPAGTFGVQGDIWWLSLWMLWLLRAPRRSASGASNGQRRRPRAPFTFLKALILEPSINATSRGFSG</sequence>
<dbReference type="AlphaFoldDB" id="A0A8F2VVI7"/>